<dbReference type="Proteomes" id="UP000784294">
    <property type="component" value="Unassembled WGS sequence"/>
</dbReference>
<comment type="caution">
    <text evidence="2">The sequence shown here is derived from an EMBL/GenBank/DDBJ whole genome shotgun (WGS) entry which is preliminary data.</text>
</comment>
<sequence>MRAGGRLVAAVAGRRGVGVCRTGRQQTSAPGSTTARGQVERLLRVRWRREMSGLLETSSSRGSWKRGFFRGPFDCRFSHIRGSVSKATRLFWPRAPLEGLALSPILGPKSAASTGLELAQLAGLPGVESLQWRLHLLITTCLGPIVVGRSRADVFWSLFPSPASVAVSAVSTSSVTSMSSAAMLFAKLRSFCASASESASAASLPRSSSGAQNERCQATFSALGATHPFLDKAQRGHFSRHHQHNPKKSLFSSLHRSTIYPLICTLIASFLSPDYLLLSGSSLPILARSLTQEFLWPHRSDLLSSLPGIMAGVLCLYTVVRIYLCQPLSSTS</sequence>
<accession>A0A448XRP1</accession>
<dbReference type="AlphaFoldDB" id="A0A448XRP1"/>
<feature type="transmembrane region" description="Helical" evidence="1">
    <location>
        <begin position="302"/>
        <end position="324"/>
    </location>
</feature>
<name>A0A448XRP1_9PLAT</name>
<keyword evidence="1" id="KW-0812">Transmembrane</keyword>
<organism evidence="2 3">
    <name type="scientific">Protopolystoma xenopodis</name>
    <dbReference type="NCBI Taxonomy" id="117903"/>
    <lineage>
        <taxon>Eukaryota</taxon>
        <taxon>Metazoa</taxon>
        <taxon>Spiralia</taxon>
        <taxon>Lophotrochozoa</taxon>
        <taxon>Platyhelminthes</taxon>
        <taxon>Monogenea</taxon>
        <taxon>Polyopisthocotylea</taxon>
        <taxon>Polystomatidea</taxon>
        <taxon>Polystomatidae</taxon>
        <taxon>Protopolystoma</taxon>
    </lineage>
</organism>
<evidence type="ECO:0000256" key="1">
    <source>
        <dbReference type="SAM" id="Phobius"/>
    </source>
</evidence>
<dbReference type="EMBL" id="CAAALY010279920">
    <property type="protein sequence ID" value="VEL43256.1"/>
    <property type="molecule type" value="Genomic_DNA"/>
</dbReference>
<keyword evidence="1" id="KW-1133">Transmembrane helix</keyword>
<reference evidence="2" key="1">
    <citation type="submission" date="2018-11" db="EMBL/GenBank/DDBJ databases">
        <authorList>
            <consortium name="Pathogen Informatics"/>
        </authorList>
    </citation>
    <scope>NUCLEOTIDE SEQUENCE</scope>
</reference>
<keyword evidence="1" id="KW-0472">Membrane</keyword>
<evidence type="ECO:0000313" key="2">
    <source>
        <dbReference type="EMBL" id="VEL43256.1"/>
    </source>
</evidence>
<gene>
    <name evidence="2" type="ORF">PXEA_LOCUS36696</name>
</gene>
<protein>
    <submittedName>
        <fullName evidence="2">Uncharacterized protein</fullName>
    </submittedName>
</protein>
<feature type="transmembrane region" description="Helical" evidence="1">
    <location>
        <begin position="258"/>
        <end position="278"/>
    </location>
</feature>
<proteinExistence type="predicted"/>
<keyword evidence="3" id="KW-1185">Reference proteome</keyword>
<evidence type="ECO:0000313" key="3">
    <source>
        <dbReference type="Proteomes" id="UP000784294"/>
    </source>
</evidence>